<evidence type="ECO:0000313" key="2">
    <source>
        <dbReference type="EMBL" id="KAL3881317.1"/>
    </source>
</evidence>
<dbReference type="Proteomes" id="UP001634394">
    <property type="component" value="Unassembled WGS sequence"/>
</dbReference>
<organism evidence="2 3">
    <name type="scientific">Sinanodonta woodiana</name>
    <name type="common">Chinese pond mussel</name>
    <name type="synonym">Anodonta woodiana</name>
    <dbReference type="NCBI Taxonomy" id="1069815"/>
    <lineage>
        <taxon>Eukaryota</taxon>
        <taxon>Metazoa</taxon>
        <taxon>Spiralia</taxon>
        <taxon>Lophotrochozoa</taxon>
        <taxon>Mollusca</taxon>
        <taxon>Bivalvia</taxon>
        <taxon>Autobranchia</taxon>
        <taxon>Heteroconchia</taxon>
        <taxon>Palaeoheterodonta</taxon>
        <taxon>Unionida</taxon>
        <taxon>Unionoidea</taxon>
        <taxon>Unionidae</taxon>
        <taxon>Unioninae</taxon>
        <taxon>Sinanodonta</taxon>
    </lineage>
</organism>
<gene>
    <name evidence="2" type="ORF">ACJMK2_027769</name>
</gene>
<evidence type="ECO:0000313" key="3">
    <source>
        <dbReference type="Proteomes" id="UP001634394"/>
    </source>
</evidence>
<reference evidence="2 3" key="1">
    <citation type="submission" date="2024-11" db="EMBL/GenBank/DDBJ databases">
        <title>Chromosome-level genome assembly of the freshwater bivalve Anodonta woodiana.</title>
        <authorList>
            <person name="Chen X."/>
        </authorList>
    </citation>
    <scope>NUCLEOTIDE SEQUENCE [LARGE SCALE GENOMIC DNA]</scope>
    <source>
        <strain evidence="2">MN2024</strain>
        <tissue evidence="2">Gills</tissue>
    </source>
</reference>
<evidence type="ECO:0000256" key="1">
    <source>
        <dbReference type="SAM" id="SignalP"/>
    </source>
</evidence>
<proteinExistence type="predicted"/>
<comment type="caution">
    <text evidence="2">The sequence shown here is derived from an EMBL/GenBank/DDBJ whole genome shotgun (WGS) entry which is preliminary data.</text>
</comment>
<sequence length="84" mass="9474">MKIGSITLALLVIVQLIQVASWCINTIDYLLLNGWTQYNGAFYKQFGDTILNYADYEMHCQSYGGSLATAKTYEENAFVYSIVT</sequence>
<dbReference type="InterPro" id="IPR016186">
    <property type="entry name" value="C-type_lectin-like/link_sf"/>
</dbReference>
<feature type="chain" id="PRO_5044781988" evidence="1">
    <location>
        <begin position="23"/>
        <end position="84"/>
    </location>
</feature>
<dbReference type="Gene3D" id="3.10.100.10">
    <property type="entry name" value="Mannose-Binding Protein A, subunit A"/>
    <property type="match status" value="1"/>
</dbReference>
<name>A0ABD3X8I5_SINWO</name>
<dbReference type="SUPFAM" id="SSF56436">
    <property type="entry name" value="C-type lectin-like"/>
    <property type="match status" value="1"/>
</dbReference>
<keyword evidence="3" id="KW-1185">Reference proteome</keyword>
<dbReference type="AlphaFoldDB" id="A0ABD3X8I5"/>
<keyword evidence="1" id="KW-0732">Signal</keyword>
<accession>A0ABD3X8I5</accession>
<dbReference type="InterPro" id="IPR016187">
    <property type="entry name" value="CTDL_fold"/>
</dbReference>
<protein>
    <submittedName>
        <fullName evidence="2">Uncharacterized protein</fullName>
    </submittedName>
</protein>
<dbReference type="EMBL" id="JBJQND010000003">
    <property type="protein sequence ID" value="KAL3881317.1"/>
    <property type="molecule type" value="Genomic_DNA"/>
</dbReference>
<feature type="signal peptide" evidence="1">
    <location>
        <begin position="1"/>
        <end position="22"/>
    </location>
</feature>